<dbReference type="Gene3D" id="1.10.1070.11">
    <property type="entry name" value="Phosphatidylinositol 3-/4-kinase, catalytic domain"/>
    <property type="match status" value="1"/>
</dbReference>
<sequence>MLSTGIPELRSETDIKYLQRQFDLDKSEEESGTLFRKLIDEARKTTRTQINDFIHIAAN</sequence>
<comment type="caution">
    <text evidence="1">The sequence shown here is derived from an EMBL/GenBank/DDBJ whole genome shotgun (WGS) entry which is preliminary data.</text>
</comment>
<gene>
    <name evidence="1" type="ORF">BLNAU_1754</name>
</gene>
<keyword evidence="2" id="KW-1185">Reference proteome</keyword>
<accession>A0ABQ9YHJ1</accession>
<dbReference type="SUPFAM" id="SSF56112">
    <property type="entry name" value="Protein kinase-like (PK-like)"/>
    <property type="match status" value="1"/>
</dbReference>
<evidence type="ECO:0000313" key="2">
    <source>
        <dbReference type="Proteomes" id="UP001281761"/>
    </source>
</evidence>
<name>A0ABQ9YHJ1_9EUKA</name>
<evidence type="ECO:0000313" key="1">
    <source>
        <dbReference type="EMBL" id="KAK2963221.1"/>
    </source>
</evidence>
<reference evidence="1 2" key="1">
    <citation type="journal article" date="2022" name="bioRxiv">
        <title>Genomics of Preaxostyla Flagellates Illuminates Evolutionary Transitions and the Path Towards Mitochondrial Loss.</title>
        <authorList>
            <person name="Novak L.V.F."/>
            <person name="Treitli S.C."/>
            <person name="Pyrih J."/>
            <person name="Halakuc P."/>
            <person name="Pipaliya S.V."/>
            <person name="Vacek V."/>
            <person name="Brzon O."/>
            <person name="Soukal P."/>
            <person name="Eme L."/>
            <person name="Dacks J.B."/>
            <person name="Karnkowska A."/>
            <person name="Elias M."/>
            <person name="Hampl V."/>
        </authorList>
    </citation>
    <scope>NUCLEOTIDE SEQUENCE [LARGE SCALE GENOMIC DNA]</scope>
    <source>
        <strain evidence="1">NAU3</strain>
        <tissue evidence="1">Gut</tissue>
    </source>
</reference>
<dbReference type="Proteomes" id="UP001281761">
    <property type="component" value="Unassembled WGS sequence"/>
</dbReference>
<protein>
    <submittedName>
        <fullName evidence="1">Uncharacterized protein</fullName>
    </submittedName>
</protein>
<dbReference type="EMBL" id="JARBJD010000007">
    <property type="protein sequence ID" value="KAK2963221.1"/>
    <property type="molecule type" value="Genomic_DNA"/>
</dbReference>
<dbReference type="InterPro" id="IPR011009">
    <property type="entry name" value="Kinase-like_dom_sf"/>
</dbReference>
<proteinExistence type="predicted"/>
<organism evidence="1 2">
    <name type="scientific">Blattamonas nauphoetae</name>
    <dbReference type="NCBI Taxonomy" id="2049346"/>
    <lineage>
        <taxon>Eukaryota</taxon>
        <taxon>Metamonada</taxon>
        <taxon>Preaxostyla</taxon>
        <taxon>Oxymonadida</taxon>
        <taxon>Blattamonas</taxon>
    </lineage>
</organism>
<dbReference type="InterPro" id="IPR036940">
    <property type="entry name" value="PI3/4_kinase_cat_sf"/>
</dbReference>